<gene>
    <name evidence="1" type="ORF">K8P03_04070</name>
</gene>
<proteinExistence type="predicted"/>
<protein>
    <submittedName>
        <fullName evidence="1">Uncharacterized protein</fullName>
    </submittedName>
</protein>
<sequence length="375" mass="42240">MLEDARKSINLNNTLTLPIAELSMLGASVSSLAPAFNTITKTTSLPTDGLYKIANIALGDTLKMAKNGNAWGAMKTIKGKSKMVQLKEVGSLTATTKTVLPIDPATIFVAMMLYSIEKDIKEISETQKKILLFLEVENESQIEADVETLMEIVNNYKYNWDKQLVVANSHNVIMDIKNRSRKNILAFQKKLTAEVSKKQLLTFQGKINSKLADLVKKFKYYRLSIYIFSLASLMEIMLSGNFKKEYIENTKNEIEKLSAKYRDYFNEASLYIEKISKSGVEANIFKGIGLAGKTSGKFIGNIPLIKKGSVDEFLQAKGDNLYNDAQEIEKNTVKNFAELANPGTRMLIKKIEDLNYIYNRTNQICFNKDSIYFLS</sequence>
<name>A0ABS7SY55_9FIRM</name>
<reference evidence="1 2" key="1">
    <citation type="submission" date="2021-08" db="EMBL/GenBank/DDBJ databases">
        <title>FDA dAtabase for Regulatory Grade micrObial Sequences (FDA-ARGOS): Supporting development and validation of Infectious Disease Dx tests.</title>
        <authorList>
            <person name="Sproer C."/>
            <person name="Gronow S."/>
            <person name="Severitt S."/>
            <person name="Schroder I."/>
            <person name="Tallon L."/>
            <person name="Sadzewicz L."/>
            <person name="Zhao X."/>
            <person name="Boylan J."/>
            <person name="Ott S."/>
            <person name="Bowen H."/>
            <person name="Vavikolanu K."/>
            <person name="Hazen T."/>
            <person name="Aluvathingal J."/>
            <person name="Nadendla S."/>
            <person name="Lowell S."/>
            <person name="Myers T."/>
            <person name="Yan Y."/>
            <person name="Sichtig H."/>
        </authorList>
    </citation>
    <scope>NUCLEOTIDE SEQUENCE [LARGE SCALE GENOMIC DNA]</scope>
    <source>
        <strain evidence="1 2">FDAARGOS_1460</strain>
    </source>
</reference>
<accession>A0ABS7SY55</accession>
<organism evidence="1 2">
    <name type="scientific">Anaerococcus murdochii</name>
    <dbReference type="NCBI Taxonomy" id="411577"/>
    <lineage>
        <taxon>Bacteria</taxon>
        <taxon>Bacillati</taxon>
        <taxon>Bacillota</taxon>
        <taxon>Tissierellia</taxon>
        <taxon>Tissierellales</taxon>
        <taxon>Peptoniphilaceae</taxon>
        <taxon>Anaerococcus</taxon>
    </lineage>
</organism>
<dbReference type="Proteomes" id="UP000734271">
    <property type="component" value="Unassembled WGS sequence"/>
</dbReference>
<keyword evidence="2" id="KW-1185">Reference proteome</keyword>
<evidence type="ECO:0000313" key="2">
    <source>
        <dbReference type="Proteomes" id="UP000734271"/>
    </source>
</evidence>
<dbReference type="EMBL" id="JAIPME010000002">
    <property type="protein sequence ID" value="MBZ2386474.1"/>
    <property type="molecule type" value="Genomic_DNA"/>
</dbReference>
<comment type="caution">
    <text evidence="1">The sequence shown here is derived from an EMBL/GenBank/DDBJ whole genome shotgun (WGS) entry which is preliminary data.</text>
</comment>
<evidence type="ECO:0000313" key="1">
    <source>
        <dbReference type="EMBL" id="MBZ2386474.1"/>
    </source>
</evidence>